<sequence length="326" mass="34008">MAPVFEFISAFAAGLLSFLSPCVLPLVPSYLAMLAGSSVSELRSRAGGDSAGGESGRNAALGRSIAFTLGFTAVFIIFGLVFSQARAMVSGHSRIWNTIAGAVIVILGFNILFDFLSFLNREHRFRGAGRPATMVSAFLFGAAFGAGWSPCVGPILASILFLAGTGSLLKAAALLLLYSLGLALPFILAGLFFGRMERILGAVKRHMKAVRVISGLLLISIGLYMILGDLRGLSGTLARAGYSLAAAAERQPLAFRIGFAVLYGAAAAAFCAGFIRKRRKNPGGPPARGGWLAAAMVVFILLAAGEAAGIVTTPRLLSSWLTFQGI</sequence>
<dbReference type="Proteomes" id="UP000595917">
    <property type="component" value="Chromosome"/>
</dbReference>
<keyword evidence="4" id="KW-0201">Cytochrome c-type biogenesis</keyword>
<comment type="subcellular location">
    <subcellularLocation>
        <location evidence="1">Membrane</location>
        <topology evidence="1">Multi-pass membrane protein</topology>
    </subcellularLocation>
</comment>
<keyword evidence="5 7" id="KW-1133">Transmembrane helix</keyword>
<dbReference type="Pfam" id="PF02683">
    <property type="entry name" value="DsbD_TM"/>
    <property type="match status" value="1"/>
</dbReference>
<organism evidence="9 10">
    <name type="scientific">Breznakiella homolactica</name>
    <dbReference type="NCBI Taxonomy" id="2798577"/>
    <lineage>
        <taxon>Bacteria</taxon>
        <taxon>Pseudomonadati</taxon>
        <taxon>Spirochaetota</taxon>
        <taxon>Spirochaetia</taxon>
        <taxon>Spirochaetales</taxon>
        <taxon>Breznakiellaceae</taxon>
        <taxon>Breznakiella</taxon>
    </lineage>
</organism>
<evidence type="ECO:0000256" key="1">
    <source>
        <dbReference type="ARBA" id="ARBA00004141"/>
    </source>
</evidence>
<feature type="domain" description="Cytochrome C biogenesis protein transmembrane" evidence="8">
    <location>
        <begin position="8"/>
        <end position="226"/>
    </location>
</feature>
<evidence type="ECO:0000313" key="10">
    <source>
        <dbReference type="Proteomes" id="UP000595917"/>
    </source>
</evidence>
<evidence type="ECO:0000256" key="2">
    <source>
        <dbReference type="ARBA" id="ARBA00006143"/>
    </source>
</evidence>
<feature type="transmembrane region" description="Helical" evidence="7">
    <location>
        <begin position="208"/>
        <end position="227"/>
    </location>
</feature>
<dbReference type="EMBL" id="CP067089">
    <property type="protein sequence ID" value="QQO08031.1"/>
    <property type="molecule type" value="Genomic_DNA"/>
</dbReference>
<dbReference type="KEGG" id="bhc:JFL75_13900"/>
<keyword evidence="6 7" id="KW-0472">Membrane</keyword>
<evidence type="ECO:0000256" key="5">
    <source>
        <dbReference type="ARBA" id="ARBA00022989"/>
    </source>
</evidence>
<feature type="transmembrane region" description="Helical" evidence="7">
    <location>
        <begin position="95"/>
        <end position="116"/>
    </location>
</feature>
<proteinExistence type="inferred from homology"/>
<dbReference type="AlphaFoldDB" id="A0A7T8B967"/>
<comment type="similarity">
    <text evidence="2">Belongs to the DsbD family.</text>
</comment>
<dbReference type="RefSeq" id="WP_215625337.1">
    <property type="nucleotide sequence ID" value="NZ_CP067089.2"/>
</dbReference>
<feature type="transmembrane region" description="Helical" evidence="7">
    <location>
        <begin position="287"/>
        <end position="311"/>
    </location>
</feature>
<name>A0A7T8B967_9SPIR</name>
<evidence type="ECO:0000256" key="3">
    <source>
        <dbReference type="ARBA" id="ARBA00022692"/>
    </source>
</evidence>
<dbReference type="InterPro" id="IPR003834">
    <property type="entry name" value="Cyt_c_assmbl_TM_dom"/>
</dbReference>
<dbReference type="PANTHER" id="PTHR31272">
    <property type="entry name" value="CYTOCHROME C-TYPE BIOGENESIS PROTEIN HI_1454-RELATED"/>
    <property type="match status" value="1"/>
</dbReference>
<accession>A0A7T8B967</accession>
<dbReference type="GO" id="GO:0017004">
    <property type="term" value="P:cytochrome complex assembly"/>
    <property type="evidence" value="ECO:0007669"/>
    <property type="project" value="UniProtKB-KW"/>
</dbReference>
<evidence type="ECO:0000256" key="6">
    <source>
        <dbReference type="ARBA" id="ARBA00023136"/>
    </source>
</evidence>
<feature type="transmembrane region" description="Helical" evidence="7">
    <location>
        <begin position="65"/>
        <end position="83"/>
    </location>
</feature>
<keyword evidence="3 7" id="KW-0812">Transmembrane</keyword>
<feature type="transmembrane region" description="Helical" evidence="7">
    <location>
        <begin position="175"/>
        <end position="196"/>
    </location>
</feature>
<dbReference type="PANTHER" id="PTHR31272:SF4">
    <property type="entry name" value="CYTOCHROME C-TYPE BIOGENESIS PROTEIN HI_1454-RELATED"/>
    <property type="match status" value="1"/>
</dbReference>
<dbReference type="GO" id="GO:0016020">
    <property type="term" value="C:membrane"/>
    <property type="evidence" value="ECO:0007669"/>
    <property type="project" value="UniProtKB-SubCell"/>
</dbReference>
<evidence type="ECO:0000259" key="8">
    <source>
        <dbReference type="Pfam" id="PF02683"/>
    </source>
</evidence>
<feature type="transmembrane region" description="Helical" evidence="7">
    <location>
        <begin position="137"/>
        <end position="163"/>
    </location>
</feature>
<evidence type="ECO:0000256" key="7">
    <source>
        <dbReference type="SAM" id="Phobius"/>
    </source>
</evidence>
<protein>
    <submittedName>
        <fullName evidence="9">Cytochrome c biogenesis protein CcdA</fullName>
    </submittedName>
</protein>
<gene>
    <name evidence="9" type="ORF">JFL75_13900</name>
</gene>
<reference evidence="9" key="1">
    <citation type="submission" date="2021-01" db="EMBL/GenBank/DDBJ databases">
        <title>Description of Breznakiella homolactica.</title>
        <authorList>
            <person name="Song Y."/>
            <person name="Brune A."/>
        </authorList>
    </citation>
    <scope>NUCLEOTIDE SEQUENCE</scope>
    <source>
        <strain evidence="9">RmG30</strain>
    </source>
</reference>
<keyword evidence="10" id="KW-1185">Reference proteome</keyword>
<evidence type="ECO:0000313" key="9">
    <source>
        <dbReference type="EMBL" id="QQO08031.1"/>
    </source>
</evidence>
<feature type="transmembrane region" description="Helical" evidence="7">
    <location>
        <begin position="253"/>
        <end position="275"/>
    </location>
</feature>
<evidence type="ECO:0000256" key="4">
    <source>
        <dbReference type="ARBA" id="ARBA00022748"/>
    </source>
</evidence>
<feature type="transmembrane region" description="Helical" evidence="7">
    <location>
        <begin position="12"/>
        <end position="35"/>
    </location>
</feature>
<dbReference type="InterPro" id="IPR051790">
    <property type="entry name" value="Cytochrome_c-biogenesis_DsbD"/>
</dbReference>